<accession>A0AAE0G545</accession>
<organism evidence="2 3">
    <name type="scientific">Cymbomonas tetramitiformis</name>
    <dbReference type="NCBI Taxonomy" id="36881"/>
    <lineage>
        <taxon>Eukaryota</taxon>
        <taxon>Viridiplantae</taxon>
        <taxon>Chlorophyta</taxon>
        <taxon>Pyramimonadophyceae</taxon>
        <taxon>Pyramimonadales</taxon>
        <taxon>Pyramimonadaceae</taxon>
        <taxon>Cymbomonas</taxon>
    </lineage>
</organism>
<dbReference type="SUPFAM" id="SSF48371">
    <property type="entry name" value="ARM repeat"/>
    <property type="match status" value="3"/>
</dbReference>
<proteinExistence type="predicted"/>
<dbReference type="PANTHER" id="PTHR31363:SF0">
    <property type="entry name" value="TRAF3-INTERACTING PROTEIN 1"/>
    <property type="match status" value="1"/>
</dbReference>
<comment type="caution">
    <text evidence="2">The sequence shown here is derived from an EMBL/GenBank/DDBJ whole genome shotgun (WGS) entry which is preliminary data.</text>
</comment>
<evidence type="ECO:0000256" key="1">
    <source>
        <dbReference type="SAM" id="MobiDB-lite"/>
    </source>
</evidence>
<evidence type="ECO:0000313" key="2">
    <source>
        <dbReference type="EMBL" id="KAK3271795.1"/>
    </source>
</evidence>
<dbReference type="InterPro" id="IPR018799">
    <property type="entry name" value="TRAF3IP1"/>
</dbReference>
<feature type="region of interest" description="Disordered" evidence="1">
    <location>
        <begin position="1262"/>
        <end position="1281"/>
    </location>
</feature>
<keyword evidence="3" id="KW-1185">Reference proteome</keyword>
<dbReference type="InterPro" id="IPR016024">
    <property type="entry name" value="ARM-type_fold"/>
</dbReference>
<sequence>MPIYPIFTANFRLHHGMDIESAIAAKPGEDLVECEIPIQRKSTGMKKLAKAKRKLAFFMGVKTGDITMDTLDEYMKIVGRIFGVDPSKWELAAGQNTTVTEENGYKVTRVTGMYWGLVLHLYNVNLFYDKRMKPPEVKEGEEDEFPIDFSEPLHAVQNDTAWKKLIADQPWSPATRRAKTSEFLAYKLRWQDEKEPKLQYEGAHGLWELFTNKEFHQDFSDAVLATLVPQVTNPRVTTAVVAIAAVWSANVSSTPRRSLAHAGCTVALLEVLKKSLAMKVPAEGEKLEKGMLSAEQRDLLQGRALGALATSVVDRQCRKLLMEEDPKLNILFKLTDLLEGYDAQYTEWRRMVAGQAIANICIRDASVRLLIVQNGAFKKVLALVKSEGPSALKLKRCAAAILTQYAIDDEAMKELCKTGTVGPMVELAIATMDEILGMMEKKSFKDATEFKELTHINEGMAYCLWGGCYGLGVYELAEGTKLSMASAQQIAHLGVRAKHCDHVTIKEGMNSDTCAVSFAIACSISCLTITNDTARLVMGGEDKVDDLGSAATLLEMIAFKEEYDDEGLIRAAAITGIALICTHPKDQKGDDCFFGYYRVKLLKAGAFHEVMAAMSYPASNPVAHQLIGECGAVAMMLMSTMATSEIEPWMLEKLLEFLEGAGSAKVAEHLMVAFWILMRNPYLRAQLKKPKKKLKRSTTAKLNSMDELGQDAQEITEADLDKQTKGEEGGEGEEKPAEAEQVEVVEEEEDWGLKVLVSVGDKWMPKLLAAKKEDQMTIVKMFEFMLTSLWLYLVEDEADLPPRRSGLAEMDHPKNVTGETWWAVDIPQPEESLEGKTQILKALHLLVNICDLPPLNKQFSKMVQISASALWNFSARSRAVEKHILEHGLAEVLLKVAAEKFWVDAARDIACSFLAHLCAEWANIEIMRDDIPRRFITVMVAMVKSRVPRLEACALRVLGHQTYVHPYSCPAPKKWVSQQKDALCADLGIEALSQIMNLKFRRCAGIDTDPKRSLKSLTTSILVTGSLKSIGDVAKESEPEGSDADYITPREEGGAPRGAGSASGSRGASQGSRRGKAVEPEVPPEDIVEEVMDVPSEDEMGDQAVLAHGLRVMRNLSIRAKHQVHIAKAALMVVLKISTYYAQMLVDVKPPARLPDLDVANLASGVLQNIASHPDNRTRFYKAELRGTTGALVNSDLPSGTISSQKSRGGLSTSLRSELGRQTWPALRNASPTSSPSSHTLGSPGSVSEIRPKVKFPAIKGAINTRNPGDELSGTDSTQRLSQKKSEFLKWMKTTFSDPDCTSAIRRVTGGIPAAFQRMLPQEDATSLPEMSDQVGPVEEWVEDSRHALPNLNTNLRRPLSHLWELTEETKKAEGSKRWCPAISEYQEPSQNHPLPSVADKLLLTTLPQHATRDLSEAVMKLHADPQTAKPILMMAAKGAQEVEDGSAIQETPEMGLPEAVVLERPSTRERDNGRMAVTMLGPQTVDPLGKEEALDVMLDEPKEEEPMALRVAVGPKRPRTNISFRTDVFEHDQRSARLAMFEHIDGSRVYEGLFPEYHLPNGHQTHYYFTTGGMVDEVEVSLRKPPARPNNMAAALQNAIPVDVVLDKVAKPPGPYGNWLDMYKPVPPRPPMPDCHTLDVKDDKSLNMGAFGDLKETPISFMVITEKVTKKDTQETRVKIEVHVPRPATPKEPWTLPKSIFRHRLKECDSKAFFDTQKTMDKMFELDWERLQTKEKLMSMLTRENKTSYKRMDDATMMKELYKILKKYFPTVYSTHLYYSSLGSGNPFLLQLNAYTTFLENTKIPDSEAQFCKKSDCDTCFIVCNYMEKKDKDSTLGKANDDHSLMRYEFTEALIRLAILKFGKDQKTTELLEAIVMLFEECILPNIPVVATTDSNEFRRNRLYCEEVDTIFKKNEKLLRAIYSCLRLPPKSGGVRRKLAEIDGWDWIAGETNVIDDDFTLPDMKNCYLYSRMAVIDEVNTAKIYSLSFIDFLEAIGRLADCKFLPSGLEIYDAGFAHWFEWQQAVEANDPEKPTIPRRASAGWSEPKTRPLYEKVEAYLDILFRKLYYDPAKPDDEYTYDACLSLMKKRDKNLGP</sequence>
<gene>
    <name evidence="2" type="ORF">CYMTET_19879</name>
</gene>
<dbReference type="Proteomes" id="UP001190700">
    <property type="component" value="Unassembled WGS sequence"/>
</dbReference>
<evidence type="ECO:0000313" key="3">
    <source>
        <dbReference type="Proteomes" id="UP001190700"/>
    </source>
</evidence>
<dbReference type="Gene3D" id="1.25.10.10">
    <property type="entry name" value="Leucine-rich Repeat Variant"/>
    <property type="match status" value="2"/>
</dbReference>
<dbReference type="GO" id="GO:0008017">
    <property type="term" value="F:microtubule binding"/>
    <property type="evidence" value="ECO:0007669"/>
    <property type="project" value="InterPro"/>
</dbReference>
<feature type="compositionally biased region" description="Basic and acidic residues" evidence="1">
    <location>
        <begin position="719"/>
        <end position="738"/>
    </location>
</feature>
<dbReference type="GO" id="GO:0036064">
    <property type="term" value="C:ciliary basal body"/>
    <property type="evidence" value="ECO:0007669"/>
    <property type="project" value="TreeGrafter"/>
</dbReference>
<dbReference type="GO" id="GO:0042073">
    <property type="term" value="P:intraciliary transport"/>
    <property type="evidence" value="ECO:0007669"/>
    <property type="project" value="TreeGrafter"/>
</dbReference>
<dbReference type="PANTHER" id="PTHR31363">
    <property type="entry name" value="TRAF3-INTERACTING PROTEIN 1"/>
    <property type="match status" value="1"/>
</dbReference>
<protein>
    <submittedName>
        <fullName evidence="2">Uncharacterized protein</fullName>
    </submittedName>
</protein>
<reference evidence="2 3" key="1">
    <citation type="journal article" date="2015" name="Genome Biol. Evol.">
        <title>Comparative Genomics of a Bacterivorous Green Alga Reveals Evolutionary Causalities and Consequences of Phago-Mixotrophic Mode of Nutrition.</title>
        <authorList>
            <person name="Burns J.A."/>
            <person name="Paasch A."/>
            <person name="Narechania A."/>
            <person name="Kim E."/>
        </authorList>
    </citation>
    <scope>NUCLEOTIDE SEQUENCE [LARGE SCALE GENOMIC DNA]</scope>
    <source>
        <strain evidence="2 3">PLY_AMNH</strain>
    </source>
</reference>
<feature type="compositionally biased region" description="Polar residues" evidence="1">
    <location>
        <begin position="1230"/>
        <end position="1246"/>
    </location>
</feature>
<name>A0AAE0G545_9CHLO</name>
<feature type="region of interest" description="Disordered" evidence="1">
    <location>
        <begin position="1192"/>
        <end position="1252"/>
    </location>
</feature>
<dbReference type="GO" id="GO:0005930">
    <property type="term" value="C:axoneme"/>
    <property type="evidence" value="ECO:0007669"/>
    <property type="project" value="TreeGrafter"/>
</dbReference>
<dbReference type="GO" id="GO:0070507">
    <property type="term" value="P:regulation of microtubule cytoskeleton organization"/>
    <property type="evidence" value="ECO:0007669"/>
    <property type="project" value="TreeGrafter"/>
</dbReference>
<dbReference type="InterPro" id="IPR011989">
    <property type="entry name" value="ARM-like"/>
</dbReference>
<dbReference type="EMBL" id="LGRX02009363">
    <property type="protein sequence ID" value="KAK3271795.1"/>
    <property type="molecule type" value="Genomic_DNA"/>
</dbReference>
<feature type="compositionally biased region" description="Low complexity" evidence="1">
    <location>
        <begin position="1058"/>
        <end position="1072"/>
    </location>
</feature>
<feature type="region of interest" description="Disordered" evidence="1">
    <location>
        <begin position="694"/>
        <end position="744"/>
    </location>
</feature>
<dbReference type="GO" id="GO:0030992">
    <property type="term" value="C:intraciliary transport particle B"/>
    <property type="evidence" value="ECO:0007669"/>
    <property type="project" value="TreeGrafter"/>
</dbReference>
<feature type="region of interest" description="Disordered" evidence="1">
    <location>
        <begin position="1032"/>
        <end position="1086"/>
    </location>
</feature>
<feature type="compositionally biased region" description="Polar residues" evidence="1">
    <location>
        <begin position="1196"/>
        <end position="1216"/>
    </location>
</feature>
<dbReference type="GO" id="GO:0060271">
    <property type="term" value="P:cilium assembly"/>
    <property type="evidence" value="ECO:0007669"/>
    <property type="project" value="TreeGrafter"/>
</dbReference>